<dbReference type="EMBL" id="JBFALK010000005">
    <property type="protein sequence ID" value="MEV0969468.1"/>
    <property type="molecule type" value="Genomic_DNA"/>
</dbReference>
<evidence type="ECO:0000256" key="1">
    <source>
        <dbReference type="SAM" id="SignalP"/>
    </source>
</evidence>
<protein>
    <recommendedName>
        <fullName evidence="4">Lipoprotein</fullName>
    </recommendedName>
</protein>
<feature type="signal peptide" evidence="1">
    <location>
        <begin position="1"/>
        <end position="25"/>
    </location>
</feature>
<evidence type="ECO:0000313" key="2">
    <source>
        <dbReference type="EMBL" id="MEV0969468.1"/>
    </source>
</evidence>
<evidence type="ECO:0008006" key="4">
    <source>
        <dbReference type="Google" id="ProtNLM"/>
    </source>
</evidence>
<accession>A0ABV3GCV6</accession>
<feature type="chain" id="PRO_5046004053" description="Lipoprotein" evidence="1">
    <location>
        <begin position="26"/>
        <end position="151"/>
    </location>
</feature>
<gene>
    <name evidence="2" type="ORF">AB0I59_12595</name>
</gene>
<comment type="caution">
    <text evidence="2">The sequence shown here is derived from an EMBL/GenBank/DDBJ whole genome shotgun (WGS) entry which is preliminary data.</text>
</comment>
<name>A0ABV3GCV6_MICGL</name>
<proteinExistence type="predicted"/>
<evidence type="ECO:0000313" key="3">
    <source>
        <dbReference type="Proteomes" id="UP001551675"/>
    </source>
</evidence>
<organism evidence="2 3">
    <name type="scientific">Microtetraspora glauca</name>
    <dbReference type="NCBI Taxonomy" id="1996"/>
    <lineage>
        <taxon>Bacteria</taxon>
        <taxon>Bacillati</taxon>
        <taxon>Actinomycetota</taxon>
        <taxon>Actinomycetes</taxon>
        <taxon>Streptosporangiales</taxon>
        <taxon>Streptosporangiaceae</taxon>
        <taxon>Microtetraspora</taxon>
    </lineage>
</organism>
<keyword evidence="1" id="KW-0732">Signal</keyword>
<reference evidence="2 3" key="1">
    <citation type="submission" date="2024-06" db="EMBL/GenBank/DDBJ databases">
        <title>The Natural Products Discovery Center: Release of the First 8490 Sequenced Strains for Exploring Actinobacteria Biosynthetic Diversity.</title>
        <authorList>
            <person name="Kalkreuter E."/>
            <person name="Kautsar S.A."/>
            <person name="Yang D."/>
            <person name="Bader C.D."/>
            <person name="Teijaro C.N."/>
            <person name="Fluegel L."/>
            <person name="Davis C.M."/>
            <person name="Simpson J.R."/>
            <person name="Lauterbach L."/>
            <person name="Steele A.D."/>
            <person name="Gui C."/>
            <person name="Meng S."/>
            <person name="Li G."/>
            <person name="Viehrig K."/>
            <person name="Ye F."/>
            <person name="Su P."/>
            <person name="Kiefer A.F."/>
            <person name="Nichols A."/>
            <person name="Cepeda A.J."/>
            <person name="Yan W."/>
            <person name="Fan B."/>
            <person name="Jiang Y."/>
            <person name="Adhikari A."/>
            <person name="Zheng C.-J."/>
            <person name="Schuster L."/>
            <person name="Cowan T.M."/>
            <person name="Smanski M.J."/>
            <person name="Chevrette M.G."/>
            <person name="De Carvalho L.P.S."/>
            <person name="Shen B."/>
        </authorList>
    </citation>
    <scope>NUCLEOTIDE SEQUENCE [LARGE SCALE GENOMIC DNA]</scope>
    <source>
        <strain evidence="2 3">NPDC050100</strain>
    </source>
</reference>
<keyword evidence="3" id="KW-1185">Reference proteome</keyword>
<dbReference type="RefSeq" id="WP_358132393.1">
    <property type="nucleotide sequence ID" value="NZ_JBFALK010000005.1"/>
</dbReference>
<dbReference type="PROSITE" id="PS51257">
    <property type="entry name" value="PROKAR_LIPOPROTEIN"/>
    <property type="match status" value="1"/>
</dbReference>
<sequence length="151" mass="16022">MSRSRHSSPARLVAVVSLLALLAVACGEREPTVAEAAASLQTHVLRLLKERGALNVQVEDPGGKDIPCGEGKAKRTFAATGEGAEPEMDPGSMNDLLVGALGRTADHKYHFADPTAKPFRLVNEVTRTVLVLDSVTGRYVVKGETECLSLS</sequence>
<dbReference type="Proteomes" id="UP001551675">
    <property type="component" value="Unassembled WGS sequence"/>
</dbReference>